<keyword evidence="3 5" id="KW-0378">Hydrolase</keyword>
<dbReference type="EC" id="3.2.2.-" evidence="5"/>
<protein>
    <recommendedName>
        <fullName evidence="5">Putative 3-methyladenine DNA glycosylase</fullName>
        <ecNumber evidence="5">3.2.2.-</ecNumber>
    </recommendedName>
</protein>
<dbReference type="FunFam" id="3.10.300.10:FF:000001">
    <property type="entry name" value="Putative 3-methyladenine DNA glycosylase"/>
    <property type="match status" value="1"/>
</dbReference>
<dbReference type="Pfam" id="PF02245">
    <property type="entry name" value="Pur_DNA_glyco"/>
    <property type="match status" value="1"/>
</dbReference>
<dbReference type="GO" id="GO:0003677">
    <property type="term" value="F:DNA binding"/>
    <property type="evidence" value="ECO:0007669"/>
    <property type="project" value="InterPro"/>
</dbReference>
<dbReference type="OrthoDB" id="9794313at2"/>
<dbReference type="Proteomes" id="UP000199136">
    <property type="component" value="Unassembled WGS sequence"/>
</dbReference>
<dbReference type="PANTHER" id="PTHR10429">
    <property type="entry name" value="DNA-3-METHYLADENINE GLYCOSYLASE"/>
    <property type="match status" value="1"/>
</dbReference>
<dbReference type="Gene3D" id="3.10.300.10">
    <property type="entry name" value="Methylpurine-DNA glycosylase (MPG)"/>
    <property type="match status" value="1"/>
</dbReference>
<dbReference type="NCBIfam" id="TIGR00567">
    <property type="entry name" value="3mg"/>
    <property type="match status" value="1"/>
</dbReference>
<evidence type="ECO:0000256" key="3">
    <source>
        <dbReference type="ARBA" id="ARBA00022801"/>
    </source>
</evidence>
<evidence type="ECO:0000256" key="5">
    <source>
        <dbReference type="HAMAP-Rule" id="MF_00527"/>
    </source>
</evidence>
<dbReference type="InterPro" id="IPR036995">
    <property type="entry name" value="MPG_sf"/>
</dbReference>
<gene>
    <name evidence="6" type="ORF">SAMN04488506_0896</name>
</gene>
<dbReference type="AlphaFoldDB" id="A0A1I5WI08"/>
<dbReference type="EMBL" id="FOXW01000003">
    <property type="protein sequence ID" value="SFQ19442.1"/>
    <property type="molecule type" value="Genomic_DNA"/>
</dbReference>
<dbReference type="InterPro" id="IPR003180">
    <property type="entry name" value="MPG"/>
</dbReference>
<keyword evidence="2 5" id="KW-0227">DNA damage</keyword>
<evidence type="ECO:0000313" key="7">
    <source>
        <dbReference type="Proteomes" id="UP000199136"/>
    </source>
</evidence>
<accession>A0A1I5WI08</accession>
<dbReference type="CDD" id="cd00540">
    <property type="entry name" value="AAG"/>
    <property type="match status" value="1"/>
</dbReference>
<keyword evidence="4 5" id="KW-0234">DNA repair</keyword>
<dbReference type="GO" id="GO:0006284">
    <property type="term" value="P:base-excision repair"/>
    <property type="evidence" value="ECO:0007669"/>
    <property type="project" value="InterPro"/>
</dbReference>
<evidence type="ECO:0000256" key="1">
    <source>
        <dbReference type="ARBA" id="ARBA00009232"/>
    </source>
</evidence>
<keyword evidence="7" id="KW-1185">Reference proteome</keyword>
<evidence type="ECO:0000256" key="2">
    <source>
        <dbReference type="ARBA" id="ARBA00022763"/>
    </source>
</evidence>
<dbReference type="RefSeq" id="WP_092479955.1">
    <property type="nucleotide sequence ID" value="NZ_FOXW01000003.1"/>
</dbReference>
<reference evidence="6 7" key="1">
    <citation type="submission" date="2016-10" db="EMBL/GenBank/DDBJ databases">
        <authorList>
            <person name="de Groot N.N."/>
        </authorList>
    </citation>
    <scope>NUCLEOTIDE SEQUENCE [LARGE SCALE GENOMIC DNA]</scope>
    <source>
        <strain evidence="6 7">DSM 20581</strain>
    </source>
</reference>
<sequence>MSFWFNTDLPTEELAQQLLGCLLIKETEEGVTSGWIVETEAYLGEIDQAAHSFGLRKTPRLEAMYQSAGTIYIYHMHTHTMLNIVAKEAGNPQGILIRALEPHSGVELMEQRRNMSGLGVTNGPGKLTKAMGITREDYGTSISEPPLYLSSDQRRIPKNIIANPRIGIPNKGKWTDEPLRFTVGGNPYVSRKKGTVDLDLGWQ</sequence>
<dbReference type="HAMAP" id="MF_00527">
    <property type="entry name" value="3MGH"/>
    <property type="match status" value="1"/>
</dbReference>
<dbReference type="SUPFAM" id="SSF50486">
    <property type="entry name" value="FMT C-terminal domain-like"/>
    <property type="match status" value="1"/>
</dbReference>
<name>A0A1I5WI08_9LACT</name>
<proteinExistence type="inferred from homology"/>
<organism evidence="6 7">
    <name type="scientific">Desemzia incerta</name>
    <dbReference type="NCBI Taxonomy" id="82801"/>
    <lineage>
        <taxon>Bacteria</taxon>
        <taxon>Bacillati</taxon>
        <taxon>Bacillota</taxon>
        <taxon>Bacilli</taxon>
        <taxon>Lactobacillales</taxon>
        <taxon>Carnobacteriaceae</taxon>
        <taxon>Desemzia</taxon>
    </lineage>
</organism>
<evidence type="ECO:0000313" key="6">
    <source>
        <dbReference type="EMBL" id="SFQ19442.1"/>
    </source>
</evidence>
<dbReference type="InterPro" id="IPR011034">
    <property type="entry name" value="Formyl_transferase-like_C_sf"/>
</dbReference>
<dbReference type="GO" id="GO:0003905">
    <property type="term" value="F:alkylbase DNA N-glycosylase activity"/>
    <property type="evidence" value="ECO:0007669"/>
    <property type="project" value="InterPro"/>
</dbReference>
<comment type="similarity">
    <text evidence="1 5">Belongs to the DNA glycosylase MPG family.</text>
</comment>
<dbReference type="PANTHER" id="PTHR10429:SF0">
    <property type="entry name" value="DNA-3-METHYLADENINE GLYCOSYLASE"/>
    <property type="match status" value="1"/>
</dbReference>
<dbReference type="STRING" id="82801.SAMN04488506_0896"/>
<evidence type="ECO:0000256" key="4">
    <source>
        <dbReference type="ARBA" id="ARBA00023204"/>
    </source>
</evidence>